<proteinExistence type="predicted"/>
<gene>
    <name evidence="1" type="ORF">AEK19_MT0227</name>
</gene>
<keyword evidence="1" id="KW-0496">Mitochondrion</keyword>
<accession>A0A1Y0AZ98</accession>
<geneLocation type="mitochondrion" evidence="1"/>
<name>A0A1Y0AZ98_9LAMI</name>
<organism evidence="1">
    <name type="scientific">Utricularia reniformis</name>
    <dbReference type="NCBI Taxonomy" id="192314"/>
    <lineage>
        <taxon>Eukaryota</taxon>
        <taxon>Viridiplantae</taxon>
        <taxon>Streptophyta</taxon>
        <taxon>Embryophyta</taxon>
        <taxon>Tracheophyta</taxon>
        <taxon>Spermatophyta</taxon>
        <taxon>Magnoliopsida</taxon>
        <taxon>eudicotyledons</taxon>
        <taxon>Gunneridae</taxon>
        <taxon>Pentapetalae</taxon>
        <taxon>asterids</taxon>
        <taxon>lamiids</taxon>
        <taxon>Lamiales</taxon>
        <taxon>Lentibulariaceae</taxon>
        <taxon>Utricularia</taxon>
    </lineage>
</organism>
<dbReference type="EMBL" id="KY774314">
    <property type="protein sequence ID" value="ART30506.1"/>
    <property type="molecule type" value="Genomic_DNA"/>
</dbReference>
<sequence length="49" mass="5920">MRFTQLNDQFQHFLTIYTILVRALERLGQVKQRGRLALKNSPLLVSWRY</sequence>
<dbReference type="AlphaFoldDB" id="A0A1Y0AZ98"/>
<reference evidence="1" key="1">
    <citation type="submission" date="2017-03" db="EMBL/GenBank/DDBJ databases">
        <title>The mitochondrial genome of the carnivorous plant Utricularia reniformis (Lentibulariaceae): structure, comparative analysis and evolutionary landmarks.</title>
        <authorList>
            <person name="Silva S.R."/>
            <person name="Alvarenga D.O."/>
            <person name="Michael T.P."/>
            <person name="Miranda V.F.O."/>
            <person name="Varani A.M."/>
        </authorList>
    </citation>
    <scope>NUCLEOTIDE SEQUENCE</scope>
</reference>
<evidence type="ECO:0000313" key="1">
    <source>
        <dbReference type="EMBL" id="ART30506.1"/>
    </source>
</evidence>
<protein>
    <submittedName>
        <fullName evidence="1">Uncharacterized protein</fullName>
    </submittedName>
</protein>